<evidence type="ECO:0000256" key="3">
    <source>
        <dbReference type="ARBA" id="ARBA00022741"/>
    </source>
</evidence>
<dbReference type="Gene3D" id="1.10.1040.30">
    <property type="entry name" value="ISWI, HAND domain"/>
    <property type="match status" value="1"/>
</dbReference>
<dbReference type="AlphaFoldDB" id="A0A0D3JRX5"/>
<dbReference type="Pfam" id="PF09110">
    <property type="entry name" value="HAND"/>
    <property type="match status" value="1"/>
</dbReference>
<dbReference type="InterPro" id="IPR014001">
    <property type="entry name" value="Helicase_ATP-bd"/>
</dbReference>
<keyword evidence="5" id="KW-0347">Helicase</keyword>
<organism evidence="13 14">
    <name type="scientific">Emiliania huxleyi (strain CCMP1516)</name>
    <dbReference type="NCBI Taxonomy" id="280463"/>
    <lineage>
        <taxon>Eukaryota</taxon>
        <taxon>Haptista</taxon>
        <taxon>Haptophyta</taxon>
        <taxon>Prymnesiophyceae</taxon>
        <taxon>Isochrysidales</taxon>
        <taxon>Noelaerhabdaceae</taxon>
        <taxon>Emiliania</taxon>
    </lineage>
</organism>
<dbReference type="InterPro" id="IPR036306">
    <property type="entry name" value="ISWI_HAND-dom_sf"/>
</dbReference>
<dbReference type="OMA" id="VHDYQFF"/>
<dbReference type="KEGG" id="ehx:EMIHUDRAFT_469024"/>
<dbReference type="InterPro" id="IPR001650">
    <property type="entry name" value="Helicase_C-like"/>
</dbReference>
<feature type="compositionally biased region" description="Basic residues" evidence="10">
    <location>
        <begin position="972"/>
        <end position="989"/>
    </location>
</feature>
<dbReference type="GeneID" id="17271805"/>
<feature type="region of interest" description="Disordered" evidence="10">
    <location>
        <begin position="772"/>
        <end position="794"/>
    </location>
</feature>
<dbReference type="GO" id="GO:0005524">
    <property type="term" value="F:ATP binding"/>
    <property type="evidence" value="ECO:0007669"/>
    <property type="project" value="UniProtKB-KW"/>
</dbReference>
<evidence type="ECO:0000256" key="5">
    <source>
        <dbReference type="ARBA" id="ARBA00022806"/>
    </source>
</evidence>
<evidence type="ECO:0000256" key="9">
    <source>
        <dbReference type="ARBA" id="ARBA00023242"/>
    </source>
</evidence>
<keyword evidence="4" id="KW-0378">Hydrolase</keyword>
<dbReference type="Gene3D" id="3.40.50.300">
    <property type="entry name" value="P-loop containing nucleotide triphosphate hydrolases"/>
    <property type="match status" value="1"/>
</dbReference>
<dbReference type="GO" id="GO:0000785">
    <property type="term" value="C:chromatin"/>
    <property type="evidence" value="ECO:0007669"/>
    <property type="project" value="TreeGrafter"/>
</dbReference>
<evidence type="ECO:0000256" key="6">
    <source>
        <dbReference type="ARBA" id="ARBA00022840"/>
    </source>
</evidence>
<dbReference type="GO" id="GO:0004386">
    <property type="term" value="F:helicase activity"/>
    <property type="evidence" value="ECO:0007669"/>
    <property type="project" value="UniProtKB-KW"/>
</dbReference>
<comment type="similarity">
    <text evidence="2">Belongs to the SNF2/RAD54 helicase family. ISWI subfamily.</text>
</comment>
<keyword evidence="14" id="KW-1185">Reference proteome</keyword>
<dbReference type="GO" id="GO:0031491">
    <property type="term" value="F:nucleosome binding"/>
    <property type="evidence" value="ECO:0007669"/>
    <property type="project" value="InterPro"/>
</dbReference>
<proteinExistence type="inferred from homology"/>
<evidence type="ECO:0000256" key="2">
    <source>
        <dbReference type="ARBA" id="ARBA00009687"/>
    </source>
</evidence>
<feature type="compositionally biased region" description="Low complexity" evidence="10">
    <location>
        <begin position="1"/>
        <end position="31"/>
    </location>
</feature>
<evidence type="ECO:0000256" key="8">
    <source>
        <dbReference type="ARBA" id="ARBA00023125"/>
    </source>
</evidence>
<dbReference type="SUPFAM" id="SSF46689">
    <property type="entry name" value="Homeodomain-like"/>
    <property type="match status" value="1"/>
</dbReference>
<dbReference type="Proteomes" id="UP000013827">
    <property type="component" value="Unassembled WGS sequence"/>
</dbReference>
<keyword evidence="8" id="KW-0238">DNA-binding</keyword>
<dbReference type="CDD" id="cd18793">
    <property type="entry name" value="SF2_C_SNF"/>
    <property type="match status" value="1"/>
</dbReference>
<feature type="region of interest" description="Disordered" evidence="10">
    <location>
        <begin position="967"/>
        <end position="989"/>
    </location>
</feature>
<dbReference type="SUPFAM" id="SSF52540">
    <property type="entry name" value="P-loop containing nucleoside triphosphate hydrolases"/>
    <property type="match status" value="2"/>
</dbReference>
<dbReference type="GO" id="GO:0016887">
    <property type="term" value="F:ATP hydrolysis activity"/>
    <property type="evidence" value="ECO:0007669"/>
    <property type="project" value="TreeGrafter"/>
</dbReference>
<evidence type="ECO:0000256" key="7">
    <source>
        <dbReference type="ARBA" id="ARBA00022853"/>
    </source>
</evidence>
<dbReference type="GO" id="GO:0034728">
    <property type="term" value="P:nucleosome organization"/>
    <property type="evidence" value="ECO:0007669"/>
    <property type="project" value="TreeGrafter"/>
</dbReference>
<reference evidence="14" key="1">
    <citation type="journal article" date="2013" name="Nature">
        <title>Pan genome of the phytoplankton Emiliania underpins its global distribution.</title>
        <authorList>
            <person name="Read B.A."/>
            <person name="Kegel J."/>
            <person name="Klute M.J."/>
            <person name="Kuo A."/>
            <person name="Lefebvre S.C."/>
            <person name="Maumus F."/>
            <person name="Mayer C."/>
            <person name="Miller J."/>
            <person name="Monier A."/>
            <person name="Salamov A."/>
            <person name="Young J."/>
            <person name="Aguilar M."/>
            <person name="Claverie J.M."/>
            <person name="Frickenhaus S."/>
            <person name="Gonzalez K."/>
            <person name="Herman E.K."/>
            <person name="Lin Y.C."/>
            <person name="Napier J."/>
            <person name="Ogata H."/>
            <person name="Sarno A.F."/>
            <person name="Shmutz J."/>
            <person name="Schroeder D."/>
            <person name="de Vargas C."/>
            <person name="Verret F."/>
            <person name="von Dassow P."/>
            <person name="Valentin K."/>
            <person name="Van de Peer Y."/>
            <person name="Wheeler G."/>
            <person name="Dacks J.B."/>
            <person name="Delwiche C.F."/>
            <person name="Dyhrman S.T."/>
            <person name="Glockner G."/>
            <person name="John U."/>
            <person name="Richards T."/>
            <person name="Worden A.Z."/>
            <person name="Zhang X."/>
            <person name="Grigoriev I.V."/>
            <person name="Allen A.E."/>
            <person name="Bidle K."/>
            <person name="Borodovsky M."/>
            <person name="Bowler C."/>
            <person name="Brownlee C."/>
            <person name="Cock J.M."/>
            <person name="Elias M."/>
            <person name="Gladyshev V.N."/>
            <person name="Groth M."/>
            <person name="Guda C."/>
            <person name="Hadaegh A."/>
            <person name="Iglesias-Rodriguez M.D."/>
            <person name="Jenkins J."/>
            <person name="Jones B.M."/>
            <person name="Lawson T."/>
            <person name="Leese F."/>
            <person name="Lindquist E."/>
            <person name="Lobanov A."/>
            <person name="Lomsadze A."/>
            <person name="Malik S.B."/>
            <person name="Marsh M.E."/>
            <person name="Mackinder L."/>
            <person name="Mock T."/>
            <person name="Mueller-Roeber B."/>
            <person name="Pagarete A."/>
            <person name="Parker M."/>
            <person name="Probert I."/>
            <person name="Quesneville H."/>
            <person name="Raines C."/>
            <person name="Rensing S.A."/>
            <person name="Riano-Pachon D.M."/>
            <person name="Richier S."/>
            <person name="Rokitta S."/>
            <person name="Shiraiwa Y."/>
            <person name="Soanes D.M."/>
            <person name="van der Giezen M."/>
            <person name="Wahlund T.M."/>
            <person name="Williams B."/>
            <person name="Wilson W."/>
            <person name="Wolfe G."/>
            <person name="Wurch L.L."/>
        </authorList>
    </citation>
    <scope>NUCLEOTIDE SEQUENCE</scope>
</reference>
<dbReference type="Pfam" id="PF00271">
    <property type="entry name" value="Helicase_C"/>
    <property type="match status" value="1"/>
</dbReference>
<dbReference type="InterPro" id="IPR009057">
    <property type="entry name" value="Homeodomain-like_sf"/>
</dbReference>
<dbReference type="Gene3D" id="1.10.10.60">
    <property type="entry name" value="Homeodomain-like"/>
    <property type="match status" value="2"/>
</dbReference>
<feature type="region of interest" description="Disordered" evidence="10">
    <location>
        <begin position="90"/>
        <end position="121"/>
    </location>
</feature>
<dbReference type="InterPro" id="IPR000330">
    <property type="entry name" value="SNF2_N"/>
</dbReference>
<dbReference type="PROSITE" id="PS51192">
    <property type="entry name" value="HELICASE_ATP_BIND_1"/>
    <property type="match status" value="1"/>
</dbReference>
<dbReference type="GO" id="GO:0042393">
    <property type="term" value="F:histone binding"/>
    <property type="evidence" value="ECO:0007669"/>
    <property type="project" value="TreeGrafter"/>
</dbReference>
<dbReference type="PANTHER" id="PTHR45623:SF49">
    <property type="entry name" value="SWI_SNF-RELATED MATRIX-ASSOCIATED ACTIN-DEPENDENT REGULATOR OF CHROMATIN SUBFAMILY A MEMBER 5"/>
    <property type="match status" value="1"/>
</dbReference>
<evidence type="ECO:0000256" key="4">
    <source>
        <dbReference type="ARBA" id="ARBA00022801"/>
    </source>
</evidence>
<protein>
    <submittedName>
        <fullName evidence="13">Uncharacterized protein</fullName>
    </submittedName>
</protein>
<reference evidence="13" key="2">
    <citation type="submission" date="2024-10" db="UniProtKB">
        <authorList>
            <consortium name="EnsemblProtists"/>
        </authorList>
    </citation>
    <scope>IDENTIFICATION</scope>
</reference>
<dbReference type="RefSeq" id="XP_005778689.1">
    <property type="nucleotide sequence ID" value="XM_005778632.1"/>
</dbReference>
<name>A0A0D3JRX5_EMIH1</name>
<dbReference type="InterPro" id="IPR015194">
    <property type="entry name" value="ISWI_HAND-dom"/>
</dbReference>
<dbReference type="Pfam" id="PF09111">
    <property type="entry name" value="SLIDE"/>
    <property type="match status" value="1"/>
</dbReference>
<dbReference type="SMART" id="SM00490">
    <property type="entry name" value="HELICc"/>
    <property type="match status" value="1"/>
</dbReference>
<dbReference type="FunFam" id="3.40.50.300:FF:000082">
    <property type="entry name" value="ISWI chromatin remodeling complex ATPase ISW1"/>
    <property type="match status" value="1"/>
</dbReference>
<evidence type="ECO:0000313" key="13">
    <source>
        <dbReference type="EnsemblProtists" id="EOD26260"/>
    </source>
</evidence>
<dbReference type="InterPro" id="IPR038718">
    <property type="entry name" value="SNF2-like_sf"/>
</dbReference>
<feature type="domain" description="Helicase ATP-binding" evidence="11">
    <location>
        <begin position="165"/>
        <end position="331"/>
    </location>
</feature>
<dbReference type="PROSITE" id="PS51194">
    <property type="entry name" value="HELICASE_CTER"/>
    <property type="match status" value="1"/>
</dbReference>
<dbReference type="EnsemblProtists" id="EOD26260">
    <property type="protein sequence ID" value="EOD26260"/>
    <property type="gene ID" value="EMIHUDRAFT_469024"/>
</dbReference>
<dbReference type="Pfam" id="PF00176">
    <property type="entry name" value="SNF2-rel_dom"/>
    <property type="match status" value="1"/>
</dbReference>
<dbReference type="SMART" id="SM00487">
    <property type="entry name" value="DEXDc"/>
    <property type="match status" value="1"/>
</dbReference>
<keyword evidence="9" id="KW-0539">Nucleus</keyword>
<keyword evidence="3" id="KW-0547">Nucleotide-binding</keyword>
<evidence type="ECO:0000313" key="14">
    <source>
        <dbReference type="Proteomes" id="UP000013827"/>
    </source>
</evidence>
<evidence type="ECO:0000259" key="12">
    <source>
        <dbReference type="PROSITE" id="PS51194"/>
    </source>
</evidence>
<dbReference type="InterPro" id="IPR027417">
    <property type="entry name" value="P-loop_NTPase"/>
</dbReference>
<dbReference type="InterPro" id="IPR015195">
    <property type="entry name" value="SLIDE"/>
</dbReference>
<evidence type="ECO:0000256" key="1">
    <source>
        <dbReference type="ARBA" id="ARBA00004123"/>
    </source>
</evidence>
<comment type="subcellular location">
    <subcellularLocation>
        <location evidence="1">Nucleus</location>
    </subcellularLocation>
</comment>
<dbReference type="PANTHER" id="PTHR45623">
    <property type="entry name" value="CHROMODOMAIN-HELICASE-DNA-BINDING PROTEIN 3-RELATED-RELATED"/>
    <property type="match status" value="1"/>
</dbReference>
<sequence length="989" mass="111525">MEANRQPAPAPAPAASEEGAAAVPAEAELAPDTGVELSWRERERARKAALKTIQAREKAELSDASKATAKERLAYLMRQTDVFSHFIKSPDDAAASSSSSKGGGGGGGGRKGKGRMTEKQEDELMARQEAEGGGSAQGTRLTAQPKCVSGGAMRTYQLEGLNWLIKLFEHGINGILADEMGLGKTLQTISLLGYLKEARGISGPHLVIVPKAVLTNWHRELARWCPALRAIKFSGDKAARAECKSEYLEQSGAFDVCVTTYETAITEKAALSKLVWRHLIIDEAHRIKNEQGKLAQVVRLFTAHSRLLITGTPLQNNLHELWAMLNFLLPDIFSSSEQFDEWFNPEDKGDGGSGEDVLHQLHKLLRPFLLRRLKKEVEKDLPPKREIKLLIGMSQLQRTWYQNILTKNIDVLNAMQGHNRGRMHNILMQLRKCANHPYLFDGAEEPPFVNDQRLILHSGKMVLLDKLLGRLKKRGHRVLLFSQMTRMLDILEDYCGYRAWEYCRIDGSTSGDDRDAAMEAYNAPGSSKFLFMLSTRAGGLGINLATADTVILFDSDWNPQMDLQAMDRAHRIGQTREVIVYRFMIEGSVEEKIIERAQRKLYLDAAVIQQGRLADQSKSLSKDEMLSMIRFGADAVFHTKGGGEPTDEDIEALLLRGEERTRADESKLKDQANSLANFTLDGQERSMYELDGQDWSKGSEAATQWSLSLPKRITKQNYDETAHQQRAGLRMPKQVQIHDFQFFDARRLHALRDQEVAHWQWKQDRVLARRAREEDEEGDDELTRKASAAGVPPLSDAELDEREALLRDGFSSWSRKDFNAFVKACERHGRDDVASISLELGDRRPVGEGGEAKIQRRIEIASALAKKVSATANPWVGLRLRYDDARGAHFTEENDRFLACMTDQIIVCMTNQIGYDRWEELREEVRASWLFRFDWWFRTRTAQELQQRVDYLSQLIEAEIDEIEAADDADGRKRKGGAAKGPPVKKARR</sequence>
<dbReference type="InterPro" id="IPR049730">
    <property type="entry name" value="SNF2/RAD54-like_C"/>
</dbReference>
<dbReference type="PaxDb" id="2903-EOD26260"/>
<evidence type="ECO:0000259" key="11">
    <source>
        <dbReference type="PROSITE" id="PS51192"/>
    </source>
</evidence>
<feature type="domain" description="Helicase C-terminal" evidence="12">
    <location>
        <begin position="463"/>
        <end position="614"/>
    </location>
</feature>
<dbReference type="HOGENOM" id="CLU_000315_0_0_1"/>
<dbReference type="eggNOG" id="KOG0385">
    <property type="taxonomic scope" value="Eukaryota"/>
</dbReference>
<dbReference type="SUPFAM" id="SSF101224">
    <property type="entry name" value="HAND domain of the nucleosome remodeling ATPase ISWI"/>
    <property type="match status" value="1"/>
</dbReference>
<keyword evidence="7" id="KW-0156">Chromatin regulator</keyword>
<dbReference type="FunFam" id="3.40.50.10810:FF:000005">
    <property type="entry name" value="Photoperiod-independent early flowering 1"/>
    <property type="match status" value="1"/>
</dbReference>
<keyword evidence="6" id="KW-0067">ATP-binding</keyword>
<dbReference type="Gene3D" id="3.40.50.10810">
    <property type="entry name" value="Tandem AAA-ATPase domain"/>
    <property type="match status" value="1"/>
</dbReference>
<dbReference type="GO" id="GO:0005634">
    <property type="term" value="C:nucleus"/>
    <property type="evidence" value="ECO:0007669"/>
    <property type="project" value="UniProtKB-SubCell"/>
</dbReference>
<evidence type="ECO:0000256" key="10">
    <source>
        <dbReference type="SAM" id="MobiDB-lite"/>
    </source>
</evidence>
<feature type="region of interest" description="Disordered" evidence="10">
    <location>
        <begin position="1"/>
        <end position="46"/>
    </location>
</feature>
<dbReference type="STRING" id="2903.R1EHT0"/>
<dbReference type="GO" id="GO:0140658">
    <property type="term" value="F:ATP-dependent chromatin remodeler activity"/>
    <property type="evidence" value="ECO:0007669"/>
    <property type="project" value="TreeGrafter"/>
</dbReference>
<accession>A0A0D3JRX5</accession>
<dbReference type="GO" id="GO:0003677">
    <property type="term" value="F:DNA binding"/>
    <property type="evidence" value="ECO:0007669"/>
    <property type="project" value="UniProtKB-KW"/>
</dbReference>